<accession>A0AAD5XAF4</accession>
<sequence length="65" mass="7471">NQALFKLAKNKLIMLQERDCTGAAQKTQHNAMVAQFKEIHGQIYIACNISWSQWSNWILEGEAHL</sequence>
<keyword evidence="2" id="KW-1185">Reference proteome</keyword>
<comment type="caution">
    <text evidence="1">The sequence shown here is derived from an EMBL/GenBank/DDBJ whole genome shotgun (WGS) entry which is preliminary data.</text>
</comment>
<dbReference type="Proteomes" id="UP001211907">
    <property type="component" value="Unassembled WGS sequence"/>
</dbReference>
<protein>
    <submittedName>
        <fullName evidence="1">Uncharacterized protein</fullName>
    </submittedName>
</protein>
<feature type="non-terminal residue" evidence="1">
    <location>
        <position position="65"/>
    </location>
</feature>
<organism evidence="1 2">
    <name type="scientific">Physocladia obscura</name>
    <dbReference type="NCBI Taxonomy" id="109957"/>
    <lineage>
        <taxon>Eukaryota</taxon>
        <taxon>Fungi</taxon>
        <taxon>Fungi incertae sedis</taxon>
        <taxon>Chytridiomycota</taxon>
        <taxon>Chytridiomycota incertae sedis</taxon>
        <taxon>Chytridiomycetes</taxon>
        <taxon>Chytridiales</taxon>
        <taxon>Chytriomycetaceae</taxon>
        <taxon>Physocladia</taxon>
    </lineage>
</organism>
<gene>
    <name evidence="1" type="ORF">HK100_008842</name>
</gene>
<evidence type="ECO:0000313" key="1">
    <source>
        <dbReference type="EMBL" id="KAJ3086005.1"/>
    </source>
</evidence>
<proteinExistence type="predicted"/>
<evidence type="ECO:0000313" key="2">
    <source>
        <dbReference type="Proteomes" id="UP001211907"/>
    </source>
</evidence>
<name>A0AAD5XAF4_9FUNG</name>
<feature type="non-terminal residue" evidence="1">
    <location>
        <position position="1"/>
    </location>
</feature>
<dbReference type="AlphaFoldDB" id="A0AAD5XAF4"/>
<dbReference type="EMBL" id="JADGJH010004387">
    <property type="protein sequence ID" value="KAJ3086005.1"/>
    <property type="molecule type" value="Genomic_DNA"/>
</dbReference>
<reference evidence="1" key="1">
    <citation type="submission" date="2020-05" db="EMBL/GenBank/DDBJ databases">
        <title>Phylogenomic resolution of chytrid fungi.</title>
        <authorList>
            <person name="Stajich J.E."/>
            <person name="Amses K."/>
            <person name="Simmons R."/>
            <person name="Seto K."/>
            <person name="Myers J."/>
            <person name="Bonds A."/>
            <person name="Quandt C.A."/>
            <person name="Barry K."/>
            <person name="Liu P."/>
            <person name="Grigoriev I."/>
            <person name="Longcore J.E."/>
            <person name="James T.Y."/>
        </authorList>
    </citation>
    <scope>NUCLEOTIDE SEQUENCE</scope>
    <source>
        <strain evidence="1">JEL0513</strain>
    </source>
</reference>